<sequence length="35" mass="4358">MALPRRLRMSQLRFLDLVQRWQLEKKNRDVGEQDM</sequence>
<proteinExistence type="predicted"/>
<dbReference type="EMBL" id="GBRH01256273">
    <property type="protein sequence ID" value="JAD41622.1"/>
    <property type="molecule type" value="Transcribed_RNA"/>
</dbReference>
<dbReference type="AlphaFoldDB" id="A0A0A9A3M4"/>
<organism evidence="1">
    <name type="scientific">Arundo donax</name>
    <name type="common">Giant reed</name>
    <name type="synonym">Donax arundinaceus</name>
    <dbReference type="NCBI Taxonomy" id="35708"/>
    <lineage>
        <taxon>Eukaryota</taxon>
        <taxon>Viridiplantae</taxon>
        <taxon>Streptophyta</taxon>
        <taxon>Embryophyta</taxon>
        <taxon>Tracheophyta</taxon>
        <taxon>Spermatophyta</taxon>
        <taxon>Magnoliopsida</taxon>
        <taxon>Liliopsida</taxon>
        <taxon>Poales</taxon>
        <taxon>Poaceae</taxon>
        <taxon>PACMAD clade</taxon>
        <taxon>Arundinoideae</taxon>
        <taxon>Arundineae</taxon>
        <taxon>Arundo</taxon>
    </lineage>
</organism>
<reference evidence="1" key="1">
    <citation type="submission" date="2014-09" db="EMBL/GenBank/DDBJ databases">
        <authorList>
            <person name="Magalhaes I.L.F."/>
            <person name="Oliveira U."/>
            <person name="Santos F.R."/>
            <person name="Vidigal T.H.D.A."/>
            <person name="Brescovit A.D."/>
            <person name="Santos A.J."/>
        </authorList>
    </citation>
    <scope>NUCLEOTIDE SEQUENCE</scope>
    <source>
        <tissue evidence="1">Shoot tissue taken approximately 20 cm above the soil surface</tissue>
    </source>
</reference>
<reference evidence="1" key="2">
    <citation type="journal article" date="2015" name="Data Brief">
        <title>Shoot transcriptome of the giant reed, Arundo donax.</title>
        <authorList>
            <person name="Barrero R.A."/>
            <person name="Guerrero F.D."/>
            <person name="Moolhuijzen P."/>
            <person name="Goolsby J.A."/>
            <person name="Tidwell J."/>
            <person name="Bellgard S.E."/>
            <person name="Bellgard M.I."/>
        </authorList>
    </citation>
    <scope>NUCLEOTIDE SEQUENCE</scope>
    <source>
        <tissue evidence="1">Shoot tissue taken approximately 20 cm above the soil surface</tissue>
    </source>
</reference>
<name>A0A0A9A3M4_ARUDO</name>
<evidence type="ECO:0000313" key="1">
    <source>
        <dbReference type="EMBL" id="JAD41622.1"/>
    </source>
</evidence>
<protein>
    <submittedName>
        <fullName evidence="1">Uncharacterized protein</fullName>
    </submittedName>
</protein>
<accession>A0A0A9A3M4</accession>